<evidence type="ECO:0000313" key="4">
    <source>
        <dbReference type="RefSeq" id="XP_030762280.1"/>
    </source>
</evidence>
<dbReference type="GO" id="GO:0008270">
    <property type="term" value="F:zinc ion binding"/>
    <property type="evidence" value="ECO:0007669"/>
    <property type="project" value="UniProtKB-KW"/>
</dbReference>
<accession>A0A6J2YHB9</accession>
<dbReference type="AlphaFoldDB" id="A0A6J2YHB9"/>
<keyword evidence="1" id="KW-0862">Zinc</keyword>
<dbReference type="OrthoDB" id="6725237at2759"/>
<name>A0A6J2YHB9_SITOR</name>
<feature type="domain" description="CCHC-type" evidence="2">
    <location>
        <begin position="16"/>
        <end position="32"/>
    </location>
</feature>
<dbReference type="PROSITE" id="PS50158">
    <property type="entry name" value="ZF_CCHC"/>
    <property type="match status" value="1"/>
</dbReference>
<dbReference type="GeneID" id="115887097"/>
<protein>
    <submittedName>
        <fullName evidence="4">Uncharacterized protein LOC115887097</fullName>
    </submittedName>
</protein>
<organism evidence="3 4">
    <name type="scientific">Sitophilus oryzae</name>
    <name type="common">Rice weevil</name>
    <name type="synonym">Curculio oryzae</name>
    <dbReference type="NCBI Taxonomy" id="7048"/>
    <lineage>
        <taxon>Eukaryota</taxon>
        <taxon>Metazoa</taxon>
        <taxon>Ecdysozoa</taxon>
        <taxon>Arthropoda</taxon>
        <taxon>Hexapoda</taxon>
        <taxon>Insecta</taxon>
        <taxon>Pterygota</taxon>
        <taxon>Neoptera</taxon>
        <taxon>Endopterygota</taxon>
        <taxon>Coleoptera</taxon>
        <taxon>Polyphaga</taxon>
        <taxon>Cucujiformia</taxon>
        <taxon>Curculionidae</taxon>
        <taxon>Dryophthorinae</taxon>
        <taxon>Sitophilus</taxon>
    </lineage>
</organism>
<evidence type="ECO:0000256" key="1">
    <source>
        <dbReference type="PROSITE-ProRule" id="PRU00047"/>
    </source>
</evidence>
<sequence length="229" mass="24174">MGDHLSRNCPKPKAKRCMRCGKAGHDRFDCPSRIGGPSGGGSGAIPKAKHCQDFGGGTCTVKGEVKLPIIVDGIAIDVKAVIADCDLFGADLLLGQPALATPGVTLTVTDGKAKLTRVDPAVEMGSEDDKAMALRKVLCLEDTSMDPGEEADLLVVVYGGKQGEKYWVPVKRFEKKGTVLAIGGQVLTGGESSKLHVKNVGEKQMIWKTGCVMARCTLMGEVTVMDGRM</sequence>
<reference evidence="4" key="1">
    <citation type="submission" date="2025-08" db="UniProtKB">
        <authorList>
            <consortium name="RefSeq"/>
        </authorList>
    </citation>
    <scope>IDENTIFICATION</scope>
    <source>
        <tissue evidence="4">Gonads</tissue>
    </source>
</reference>
<dbReference type="KEGG" id="soy:115887097"/>
<dbReference type="Gene3D" id="4.10.60.10">
    <property type="entry name" value="Zinc finger, CCHC-type"/>
    <property type="match status" value="1"/>
</dbReference>
<dbReference type="Proteomes" id="UP000504635">
    <property type="component" value="Unplaced"/>
</dbReference>
<dbReference type="InParanoid" id="A0A6J2YHB9"/>
<evidence type="ECO:0000313" key="3">
    <source>
        <dbReference type="Proteomes" id="UP000504635"/>
    </source>
</evidence>
<keyword evidence="1" id="KW-0479">Metal-binding</keyword>
<dbReference type="GO" id="GO:0003676">
    <property type="term" value="F:nucleic acid binding"/>
    <property type="evidence" value="ECO:0007669"/>
    <property type="project" value="InterPro"/>
</dbReference>
<proteinExistence type="predicted"/>
<dbReference type="RefSeq" id="XP_030762280.1">
    <property type="nucleotide sequence ID" value="XM_030906420.1"/>
</dbReference>
<gene>
    <name evidence="4" type="primary">LOC115887097</name>
</gene>
<dbReference type="SUPFAM" id="SSF57756">
    <property type="entry name" value="Retrovirus zinc finger-like domains"/>
    <property type="match status" value="1"/>
</dbReference>
<keyword evidence="3" id="KW-1185">Reference proteome</keyword>
<evidence type="ECO:0000259" key="2">
    <source>
        <dbReference type="PROSITE" id="PS50158"/>
    </source>
</evidence>
<keyword evidence="1" id="KW-0863">Zinc-finger</keyword>
<dbReference type="InterPro" id="IPR001878">
    <property type="entry name" value="Znf_CCHC"/>
</dbReference>
<dbReference type="InterPro" id="IPR036875">
    <property type="entry name" value="Znf_CCHC_sf"/>
</dbReference>